<comment type="caution">
    <text evidence="1">The sequence shown here is derived from an EMBL/GenBank/DDBJ whole genome shotgun (WGS) entry which is preliminary data.</text>
</comment>
<organism evidence="1 2">
    <name type="scientific">Hymenobacter saemangeumensis</name>
    <dbReference type="NCBI Taxonomy" id="1084522"/>
    <lineage>
        <taxon>Bacteria</taxon>
        <taxon>Pseudomonadati</taxon>
        <taxon>Bacteroidota</taxon>
        <taxon>Cytophagia</taxon>
        <taxon>Cytophagales</taxon>
        <taxon>Hymenobacteraceae</taxon>
        <taxon>Hymenobacter</taxon>
    </lineage>
</organism>
<evidence type="ECO:0000313" key="2">
    <source>
        <dbReference type="Proteomes" id="UP001501153"/>
    </source>
</evidence>
<sequence length="210" mass="23634">MAANSALAQTITVASVSKEAYLRALKSRIDTKPKVTYPLKKQAGRIVIPTAEGKSIFQDRGLGAEGDEENMGQYIYSDAKSEYSYGGYWPQLSLHSILGNYRESGRDSWEEILVGDNGQRLHLPGGPNFSPDMRCFVVESADLGVHLMPNVIQLYQLKNDIWRKIWEVQPKTWEPAEAFWTAENVLFLKKKLWKAGKATGAFTYSKITIQ</sequence>
<proteinExistence type="predicted"/>
<reference evidence="2" key="1">
    <citation type="journal article" date="2019" name="Int. J. Syst. Evol. Microbiol.">
        <title>The Global Catalogue of Microorganisms (GCM) 10K type strain sequencing project: providing services to taxonomists for standard genome sequencing and annotation.</title>
        <authorList>
            <consortium name="The Broad Institute Genomics Platform"/>
            <consortium name="The Broad Institute Genome Sequencing Center for Infectious Disease"/>
            <person name="Wu L."/>
            <person name="Ma J."/>
        </authorList>
    </citation>
    <scope>NUCLEOTIDE SEQUENCE [LARGE SCALE GENOMIC DNA]</scope>
    <source>
        <strain evidence="2">JCM 17923</strain>
    </source>
</reference>
<evidence type="ECO:0000313" key="1">
    <source>
        <dbReference type="EMBL" id="GAA4347047.1"/>
    </source>
</evidence>
<accession>A0ABP8HXX7</accession>
<gene>
    <name evidence="1" type="ORF">GCM10023185_01840</name>
</gene>
<keyword evidence="2" id="KW-1185">Reference proteome</keyword>
<name>A0ABP8HXX7_9BACT</name>
<dbReference type="Proteomes" id="UP001501153">
    <property type="component" value="Unassembled WGS sequence"/>
</dbReference>
<protein>
    <submittedName>
        <fullName evidence="1">Uncharacterized protein</fullName>
    </submittedName>
</protein>
<dbReference type="EMBL" id="BAABGZ010000006">
    <property type="protein sequence ID" value="GAA4347047.1"/>
    <property type="molecule type" value="Genomic_DNA"/>
</dbReference>